<evidence type="ECO:0000313" key="7">
    <source>
        <dbReference type="EMBL" id="RLJ70737.1"/>
    </source>
</evidence>
<organism evidence="7 8">
    <name type="scientific">Hydrogenivirga caldilitoris</name>
    <dbReference type="NCBI Taxonomy" id="246264"/>
    <lineage>
        <taxon>Bacteria</taxon>
        <taxon>Pseudomonadati</taxon>
        <taxon>Aquificota</taxon>
        <taxon>Aquificia</taxon>
        <taxon>Aquificales</taxon>
        <taxon>Aquificaceae</taxon>
        <taxon>Hydrogenivirga</taxon>
    </lineage>
</organism>
<protein>
    <submittedName>
        <fullName evidence="7">Uncharacterized membrane protein (DUF373 family)</fullName>
    </submittedName>
</protein>
<keyword evidence="8" id="KW-1185">Reference proteome</keyword>
<evidence type="ECO:0000256" key="3">
    <source>
        <dbReference type="ARBA" id="ARBA00022692"/>
    </source>
</evidence>
<evidence type="ECO:0000256" key="4">
    <source>
        <dbReference type="ARBA" id="ARBA00022989"/>
    </source>
</evidence>
<keyword evidence="3 6" id="KW-0812">Transmembrane</keyword>
<evidence type="ECO:0000313" key="8">
    <source>
        <dbReference type="Proteomes" id="UP000267841"/>
    </source>
</evidence>
<accession>A0A497XP56</accession>
<dbReference type="OrthoDB" id="74012at2"/>
<dbReference type="Pfam" id="PF06146">
    <property type="entry name" value="PsiE"/>
    <property type="match status" value="1"/>
</dbReference>
<dbReference type="AlphaFoldDB" id="A0A497XP56"/>
<dbReference type="Proteomes" id="UP000267841">
    <property type="component" value="Unassembled WGS sequence"/>
</dbReference>
<feature type="transmembrane region" description="Helical" evidence="6">
    <location>
        <begin position="124"/>
        <end position="144"/>
    </location>
</feature>
<keyword evidence="2" id="KW-1003">Cell membrane</keyword>
<gene>
    <name evidence="7" type="ORF">BCF55_1019</name>
</gene>
<keyword evidence="5 6" id="KW-0472">Membrane</keyword>
<evidence type="ECO:0000256" key="5">
    <source>
        <dbReference type="ARBA" id="ARBA00023136"/>
    </source>
</evidence>
<keyword evidence="4 6" id="KW-1133">Transmembrane helix</keyword>
<dbReference type="EMBL" id="RCCJ01000001">
    <property type="protein sequence ID" value="RLJ70737.1"/>
    <property type="molecule type" value="Genomic_DNA"/>
</dbReference>
<dbReference type="InterPro" id="IPR020948">
    <property type="entry name" value="P_starv_induced_PsiE-like"/>
</dbReference>
<reference evidence="7 8" key="1">
    <citation type="submission" date="2018-10" db="EMBL/GenBank/DDBJ databases">
        <title>Genomic Encyclopedia of Archaeal and Bacterial Type Strains, Phase II (KMG-II): from individual species to whole genera.</title>
        <authorList>
            <person name="Goeker M."/>
        </authorList>
    </citation>
    <scope>NUCLEOTIDE SEQUENCE [LARGE SCALE GENOMIC DNA]</scope>
    <source>
        <strain evidence="7 8">DSM 16510</strain>
    </source>
</reference>
<comment type="caution">
    <text evidence="7">The sequence shown here is derived from an EMBL/GenBank/DDBJ whole genome shotgun (WGS) entry which is preliminary data.</text>
</comment>
<name>A0A497XP56_9AQUI</name>
<evidence type="ECO:0000256" key="1">
    <source>
        <dbReference type="ARBA" id="ARBA00004651"/>
    </source>
</evidence>
<dbReference type="RefSeq" id="WP_121010904.1">
    <property type="nucleotide sequence ID" value="NZ_RCCJ01000001.1"/>
</dbReference>
<comment type="subcellular location">
    <subcellularLocation>
        <location evidence="1">Cell membrane</location>
        <topology evidence="1">Multi-pass membrane protein</topology>
    </subcellularLocation>
</comment>
<evidence type="ECO:0000256" key="6">
    <source>
        <dbReference type="SAM" id="Phobius"/>
    </source>
</evidence>
<evidence type="ECO:0000256" key="2">
    <source>
        <dbReference type="ARBA" id="ARBA00022475"/>
    </source>
</evidence>
<sequence length="182" mass="21671">MKFLFTENFSRKALNFYNKFVNVLVILTVPIIILTLITAIVIILYDLRLFTAHVVGGELRLEHEEAFKLLIKNILNFFVLIELFRVFLDVIEFKRIRKRQMLEAGIVFVVREIVIAMFEHRFTYTDLIGYAVLLVALGITYVLMERSWFEFVKLTKRKPLDSEFEKGMRRVYRKLKIKKAEE</sequence>
<feature type="transmembrane region" description="Helical" evidence="6">
    <location>
        <begin position="20"/>
        <end position="45"/>
    </location>
</feature>
<proteinExistence type="predicted"/>
<dbReference type="GO" id="GO:0005886">
    <property type="term" value="C:plasma membrane"/>
    <property type="evidence" value="ECO:0007669"/>
    <property type="project" value="UniProtKB-SubCell"/>
</dbReference>